<evidence type="ECO:0000256" key="1">
    <source>
        <dbReference type="SAM" id="MobiDB-lite"/>
    </source>
</evidence>
<organism evidence="3 4">
    <name type="scientific">Rhizoctonia solani</name>
    <dbReference type="NCBI Taxonomy" id="456999"/>
    <lineage>
        <taxon>Eukaryota</taxon>
        <taxon>Fungi</taxon>
        <taxon>Dikarya</taxon>
        <taxon>Basidiomycota</taxon>
        <taxon>Agaricomycotina</taxon>
        <taxon>Agaricomycetes</taxon>
        <taxon>Cantharellales</taxon>
        <taxon>Ceratobasidiaceae</taxon>
        <taxon>Rhizoctonia</taxon>
    </lineage>
</organism>
<dbReference type="InterPro" id="IPR003034">
    <property type="entry name" value="SAP_dom"/>
</dbReference>
<dbReference type="EMBL" id="CAJNJQ010001011">
    <property type="protein sequence ID" value="CAE7114422.1"/>
    <property type="molecule type" value="Genomic_DNA"/>
</dbReference>
<dbReference type="SUPFAM" id="SSF68906">
    <property type="entry name" value="SAP domain"/>
    <property type="match status" value="1"/>
</dbReference>
<feature type="domain" description="SAP" evidence="2">
    <location>
        <begin position="262"/>
        <end position="296"/>
    </location>
</feature>
<evidence type="ECO:0000313" key="3">
    <source>
        <dbReference type="EMBL" id="CAE7114422.1"/>
    </source>
</evidence>
<dbReference type="Proteomes" id="UP000663827">
    <property type="component" value="Unassembled WGS sequence"/>
</dbReference>
<feature type="compositionally biased region" description="Basic and acidic residues" evidence="1">
    <location>
        <begin position="200"/>
        <end position="216"/>
    </location>
</feature>
<feature type="non-terminal residue" evidence="3">
    <location>
        <position position="1"/>
    </location>
</feature>
<dbReference type="AlphaFoldDB" id="A0A8H3DWG5"/>
<protein>
    <recommendedName>
        <fullName evidence="2">SAP domain-containing protein</fullName>
    </recommendedName>
</protein>
<dbReference type="Gene3D" id="1.10.720.30">
    <property type="entry name" value="SAP domain"/>
    <property type="match status" value="1"/>
</dbReference>
<comment type="caution">
    <text evidence="3">The sequence shown here is derived from an EMBL/GenBank/DDBJ whole genome shotgun (WGS) entry which is preliminary data.</text>
</comment>
<feature type="compositionally biased region" description="Polar residues" evidence="1">
    <location>
        <begin position="323"/>
        <end position="334"/>
    </location>
</feature>
<feature type="compositionally biased region" description="Basic and acidic residues" evidence="1">
    <location>
        <begin position="224"/>
        <end position="241"/>
    </location>
</feature>
<name>A0A8H3DWG5_9AGAM</name>
<gene>
    <name evidence="3" type="ORF">RDB_LOCUS51124</name>
</gene>
<proteinExistence type="predicted"/>
<evidence type="ECO:0000313" key="4">
    <source>
        <dbReference type="Proteomes" id="UP000663827"/>
    </source>
</evidence>
<feature type="compositionally biased region" description="Polar residues" evidence="1">
    <location>
        <begin position="355"/>
        <end position="364"/>
    </location>
</feature>
<feature type="region of interest" description="Disordered" evidence="1">
    <location>
        <begin position="308"/>
        <end position="364"/>
    </location>
</feature>
<dbReference type="InterPro" id="IPR036361">
    <property type="entry name" value="SAP_dom_sf"/>
</dbReference>
<sequence length="364" mass="40616">ISPILVLMPPQFMYSPVKSIVAQSGDVVEQGNSIVYNTSENPTSPEYSKYQFARVVELLCCTNTNDPSDTTYFAILQRFSLASTRHPILGMPQLALDTEFCLCEPQKLVCSVNVQHDCSQGRCTLTHKIPIRQERELTERCRLEVCHSDDSRYILNVQALHNSKYIDKSLPTELRGALVQLGDRNEILKQGADNVRNKKAQKDANRQATKAAKDAFTRTLEASMVRERDTRAEDPGDDTEHAGTSAQATTEGSTPLEQSLYFSQYTVEILKGLCRKHKLVLSGAKRQLIDRLVDLYRSKGLPLPTHEEIEQLKIDTPAPHINGASSTLEHNNPEGSEPPAKRRRPLPKARPTGPGSDNSDVIRL</sequence>
<dbReference type="PROSITE" id="PS50800">
    <property type="entry name" value="SAP"/>
    <property type="match status" value="1"/>
</dbReference>
<reference evidence="3" key="1">
    <citation type="submission" date="2021-01" db="EMBL/GenBank/DDBJ databases">
        <authorList>
            <person name="Kaushik A."/>
        </authorList>
    </citation>
    <scope>NUCLEOTIDE SEQUENCE</scope>
    <source>
        <strain evidence="3">AG5</strain>
    </source>
</reference>
<evidence type="ECO:0000259" key="2">
    <source>
        <dbReference type="PROSITE" id="PS50800"/>
    </source>
</evidence>
<feature type="region of interest" description="Disordered" evidence="1">
    <location>
        <begin position="192"/>
        <end position="254"/>
    </location>
</feature>
<feature type="compositionally biased region" description="Polar residues" evidence="1">
    <location>
        <begin position="242"/>
        <end position="254"/>
    </location>
</feature>
<accession>A0A8H3DWG5</accession>